<feature type="compositionally biased region" description="Basic residues" evidence="1">
    <location>
        <begin position="1"/>
        <end position="11"/>
    </location>
</feature>
<accession>A0A5B7FJ16</accession>
<proteinExistence type="predicted"/>
<keyword evidence="3" id="KW-1185">Reference proteome</keyword>
<evidence type="ECO:0000313" key="2">
    <source>
        <dbReference type="EMBL" id="MPC44948.1"/>
    </source>
</evidence>
<dbReference type="Proteomes" id="UP000324222">
    <property type="component" value="Unassembled WGS sequence"/>
</dbReference>
<dbReference type="EMBL" id="VSRR010006504">
    <property type="protein sequence ID" value="MPC44948.1"/>
    <property type="molecule type" value="Genomic_DNA"/>
</dbReference>
<reference evidence="2 3" key="1">
    <citation type="submission" date="2019-05" db="EMBL/GenBank/DDBJ databases">
        <title>Another draft genome of Portunus trituberculatus and its Hox gene families provides insights of decapod evolution.</title>
        <authorList>
            <person name="Jeong J.-H."/>
            <person name="Song I."/>
            <person name="Kim S."/>
            <person name="Choi T."/>
            <person name="Kim D."/>
            <person name="Ryu S."/>
            <person name="Kim W."/>
        </authorList>
    </citation>
    <scope>NUCLEOTIDE SEQUENCE [LARGE SCALE GENOMIC DNA]</scope>
    <source>
        <tissue evidence="2">Muscle</tissue>
    </source>
</reference>
<dbReference type="AlphaFoldDB" id="A0A5B7FJ16"/>
<protein>
    <submittedName>
        <fullName evidence="2">Uncharacterized protein</fullName>
    </submittedName>
</protein>
<evidence type="ECO:0000313" key="3">
    <source>
        <dbReference type="Proteomes" id="UP000324222"/>
    </source>
</evidence>
<organism evidence="2 3">
    <name type="scientific">Portunus trituberculatus</name>
    <name type="common">Swimming crab</name>
    <name type="synonym">Neptunus trituberculatus</name>
    <dbReference type="NCBI Taxonomy" id="210409"/>
    <lineage>
        <taxon>Eukaryota</taxon>
        <taxon>Metazoa</taxon>
        <taxon>Ecdysozoa</taxon>
        <taxon>Arthropoda</taxon>
        <taxon>Crustacea</taxon>
        <taxon>Multicrustacea</taxon>
        <taxon>Malacostraca</taxon>
        <taxon>Eumalacostraca</taxon>
        <taxon>Eucarida</taxon>
        <taxon>Decapoda</taxon>
        <taxon>Pleocyemata</taxon>
        <taxon>Brachyura</taxon>
        <taxon>Eubrachyura</taxon>
        <taxon>Portunoidea</taxon>
        <taxon>Portunidae</taxon>
        <taxon>Portuninae</taxon>
        <taxon>Portunus</taxon>
    </lineage>
</organism>
<name>A0A5B7FJ16_PORTR</name>
<sequence>MKEKRNKRRDCRGKEAEERNGAPVFRPTVSHDPFFLPCWSLNPALTFSLESYTTRPTLALLIRDISGTLAELSAQFLFS</sequence>
<comment type="caution">
    <text evidence="2">The sequence shown here is derived from an EMBL/GenBank/DDBJ whole genome shotgun (WGS) entry which is preliminary data.</text>
</comment>
<feature type="region of interest" description="Disordered" evidence="1">
    <location>
        <begin position="1"/>
        <end position="23"/>
    </location>
</feature>
<gene>
    <name evidence="2" type="ORF">E2C01_038629</name>
</gene>
<evidence type="ECO:0000256" key="1">
    <source>
        <dbReference type="SAM" id="MobiDB-lite"/>
    </source>
</evidence>